<gene>
    <name evidence="7" type="ORF">AO440_003838</name>
    <name evidence="8" type="ORF">AO440_005756</name>
</gene>
<comment type="subcellular location">
    <subcellularLocation>
        <location evidence="1">Nucleus</location>
    </subcellularLocation>
</comment>
<dbReference type="VEuPathDB" id="FungiDB:GWK60_L05313"/>
<dbReference type="InterPro" id="IPR011990">
    <property type="entry name" value="TPR-like_helical_dom_sf"/>
</dbReference>
<accession>A0A0W0D9H3</accession>
<evidence type="ECO:0000313" key="8">
    <source>
        <dbReference type="EMBL" id="KTB13322.1"/>
    </source>
</evidence>
<sequence>MSTNAVLGFDGSFLRDNPILVQTYNNLDWESQESIINLIGVVEKIVVKYNDPNENIKANICKIFELILDTYPYLGLVWKKYTAVKYQLYGLEDSIKVLETAVKAFPDSVELWCDYLSVLEANKTGSVDERRSKYQTAKDNIGYNFLSHQFWDKYIQFETTQEDWEAVMSIYHELLKIPLHQYAKYFKAYMAFNSSEGSKKLTKEDITKELQKTQTLVNSIWRFESQIKHAFFSVNGVSQVEAKNWKQYLSYIKEQDIDIKIIETTYRRCLIPCAKEEFFWLAYISWQMNQKYPSTRVLSSFQKAIRLLPSSATEIRNLNLSYMSERYRDSPDIFYESYCDTLESLIKDYPSDHSLIWKLLNMIKRHNYGNKWGDDSKEILQKQNLYAKFLETKLSAYLQNSYRKTDTLTRILNDGNVSVLIVALIKLTWLVLKNKIQTRKYFTQYARLPLVKNSSQFWVLLYQFEKSEKNFIKLNALIKTLSYNNTLPLTIKNDIFEDYRHFYMLNCEIDDNRNLTVFDDPLLLSILGINEPRVGTKGAQSVSQRDNGHPGIATNNPIHKNSLILNNSSKLSQFGQPLPKTISVDKLFSAPKYMDYYTSDFLNKR</sequence>
<dbReference type="GO" id="GO:0000243">
    <property type="term" value="C:commitment complex"/>
    <property type="evidence" value="ECO:0007669"/>
    <property type="project" value="EnsemblFungi"/>
</dbReference>
<dbReference type="EMBL" id="LLZZ01000028">
    <property type="protein sequence ID" value="KTB11773.1"/>
    <property type="molecule type" value="Genomic_DNA"/>
</dbReference>
<evidence type="ECO:0000256" key="4">
    <source>
        <dbReference type="ARBA" id="ARBA00023187"/>
    </source>
</evidence>
<dbReference type="PANTHER" id="PTHR17204">
    <property type="entry name" value="PRE-MRNA PROCESSING PROTEIN PRP39-RELATED"/>
    <property type="match status" value="1"/>
</dbReference>
<dbReference type="Pfam" id="PF23241">
    <property type="entry name" value="HAT_PRP39_C"/>
    <property type="match status" value="1"/>
</dbReference>
<evidence type="ECO:0000313" key="9">
    <source>
        <dbReference type="Proteomes" id="UP000054886"/>
    </source>
</evidence>
<dbReference type="VEuPathDB" id="FungiDB:GVI51_L01221"/>
<dbReference type="GO" id="GO:0000395">
    <property type="term" value="P:mRNA 5'-splice site recognition"/>
    <property type="evidence" value="ECO:0007669"/>
    <property type="project" value="EnsemblFungi"/>
</dbReference>
<keyword evidence="5" id="KW-0539">Nucleus</keyword>
<name>A0A0W0D9H3_CANGB</name>
<dbReference type="GO" id="GO:0071004">
    <property type="term" value="C:U2-type prespliceosome"/>
    <property type="evidence" value="ECO:0007669"/>
    <property type="project" value="EnsemblFungi"/>
</dbReference>
<dbReference type="VEuPathDB" id="FungiDB:B1J91_L01441g"/>
<comment type="similarity">
    <text evidence="6">Belongs to the PRP39 family.</text>
</comment>
<evidence type="ECO:0000256" key="3">
    <source>
        <dbReference type="ARBA" id="ARBA00022737"/>
    </source>
</evidence>
<dbReference type="Gene3D" id="1.25.40.10">
    <property type="entry name" value="Tetratricopeptide repeat domain"/>
    <property type="match status" value="2"/>
</dbReference>
<dbReference type="VEuPathDB" id="FungiDB:CAGL0L01441g"/>
<dbReference type="Proteomes" id="UP000054886">
    <property type="component" value="Unassembled WGS sequence"/>
</dbReference>
<reference evidence="8 9" key="1">
    <citation type="submission" date="2015-10" db="EMBL/GenBank/DDBJ databases">
        <title>Draft genomes sequences of Candida glabrata isolates 1A, 1B, 2A, 2B, 3A and 3B.</title>
        <authorList>
            <person name="Haavelsrud O.E."/>
            <person name="Gaustad P."/>
        </authorList>
    </citation>
    <scope>NUCLEOTIDE SEQUENCE [LARGE SCALE GENOMIC DNA]</scope>
    <source>
        <strain evidence="8">910700640</strain>
    </source>
</reference>
<protein>
    <submittedName>
        <fullName evidence="8">Pre-mRNA-processing factor 39</fullName>
    </submittedName>
</protein>
<dbReference type="OMA" id="SLELWCD"/>
<keyword evidence="2" id="KW-0507">mRNA processing</keyword>
<keyword evidence="3" id="KW-0677">Repeat</keyword>
<dbReference type="PANTHER" id="PTHR17204:SF5">
    <property type="entry name" value="PRE-MRNA-PROCESSING FACTOR 39"/>
    <property type="match status" value="1"/>
</dbReference>
<organism evidence="8 9">
    <name type="scientific">Candida glabrata</name>
    <name type="common">Yeast</name>
    <name type="synonym">Torulopsis glabrata</name>
    <dbReference type="NCBI Taxonomy" id="5478"/>
    <lineage>
        <taxon>Eukaryota</taxon>
        <taxon>Fungi</taxon>
        <taxon>Dikarya</taxon>
        <taxon>Ascomycota</taxon>
        <taxon>Saccharomycotina</taxon>
        <taxon>Saccharomycetes</taxon>
        <taxon>Saccharomycetales</taxon>
        <taxon>Saccharomycetaceae</taxon>
        <taxon>Nakaseomyces</taxon>
    </lineage>
</organism>
<dbReference type="AlphaFoldDB" id="A0A0W0D9H3"/>
<evidence type="ECO:0000256" key="2">
    <source>
        <dbReference type="ARBA" id="ARBA00022664"/>
    </source>
</evidence>
<keyword evidence="4" id="KW-0508">mRNA splicing</keyword>
<evidence type="ECO:0000256" key="6">
    <source>
        <dbReference type="ARBA" id="ARBA00038019"/>
    </source>
</evidence>
<dbReference type="SMART" id="SM00386">
    <property type="entry name" value="HAT"/>
    <property type="match status" value="6"/>
</dbReference>
<dbReference type="Pfam" id="PF23240">
    <property type="entry name" value="HAT_PRP39_N"/>
    <property type="match status" value="1"/>
</dbReference>
<dbReference type="GO" id="GO:0005685">
    <property type="term" value="C:U1 snRNP"/>
    <property type="evidence" value="ECO:0007669"/>
    <property type="project" value="EnsemblFungi"/>
</dbReference>
<comment type="caution">
    <text evidence="8">The sequence shown here is derived from an EMBL/GenBank/DDBJ whole genome shotgun (WGS) entry which is preliminary data.</text>
</comment>
<dbReference type="SUPFAM" id="SSF48452">
    <property type="entry name" value="TPR-like"/>
    <property type="match status" value="1"/>
</dbReference>
<proteinExistence type="inferred from homology"/>
<dbReference type="EMBL" id="LLZZ01000012">
    <property type="protein sequence ID" value="KTB13322.1"/>
    <property type="molecule type" value="Genomic_DNA"/>
</dbReference>
<evidence type="ECO:0000256" key="1">
    <source>
        <dbReference type="ARBA" id="ARBA00004123"/>
    </source>
</evidence>
<dbReference type="InterPro" id="IPR003107">
    <property type="entry name" value="HAT"/>
</dbReference>
<dbReference type="InterPro" id="IPR059164">
    <property type="entry name" value="HAT_PRP39_C"/>
</dbReference>
<dbReference type="GO" id="GO:0030627">
    <property type="term" value="F:pre-mRNA 5'-splice site binding"/>
    <property type="evidence" value="ECO:0007669"/>
    <property type="project" value="EnsemblFungi"/>
</dbReference>
<evidence type="ECO:0000256" key="5">
    <source>
        <dbReference type="ARBA" id="ARBA00023242"/>
    </source>
</evidence>
<evidence type="ECO:0000313" key="7">
    <source>
        <dbReference type="EMBL" id="KTB11773.1"/>
    </source>
</evidence>